<evidence type="ECO:0000313" key="1">
    <source>
        <dbReference type="EMBL" id="ANH81730.1"/>
    </source>
</evidence>
<sequence length="59" mass="6609">MMLKLKKELKCRLLKGVIVREKDTTNAPVPPEDSGRQEYLRKCVNNPGSVVAAGTLWII</sequence>
<name>A0A1A9I4V1_9BACT</name>
<protein>
    <submittedName>
        <fullName evidence="1">Uncharacterized protein</fullName>
    </submittedName>
</protein>
<reference evidence="1 2" key="1">
    <citation type="submission" date="2016-05" db="EMBL/GenBank/DDBJ databases">
        <title>Niabella ginsenosidivorans BS26 whole genome sequencing.</title>
        <authorList>
            <person name="Im W.T."/>
            <person name="Siddiqi M.Z."/>
        </authorList>
    </citation>
    <scope>NUCLEOTIDE SEQUENCE [LARGE SCALE GENOMIC DNA]</scope>
    <source>
        <strain evidence="1 2">BS26</strain>
    </source>
</reference>
<keyword evidence="2" id="KW-1185">Reference proteome</keyword>
<dbReference type="EMBL" id="CP015772">
    <property type="protein sequence ID" value="ANH81730.1"/>
    <property type="molecule type" value="Genomic_DNA"/>
</dbReference>
<dbReference type="AlphaFoldDB" id="A0A1A9I4V1"/>
<evidence type="ECO:0000313" key="2">
    <source>
        <dbReference type="Proteomes" id="UP000077667"/>
    </source>
</evidence>
<gene>
    <name evidence="1" type="ORF">A8C56_12745</name>
</gene>
<accession>A0A1A9I4V1</accession>
<dbReference type="Proteomes" id="UP000077667">
    <property type="component" value="Chromosome"/>
</dbReference>
<dbReference type="KEGG" id="nia:A8C56_12745"/>
<organism evidence="1 2">
    <name type="scientific">Niabella ginsenosidivorans</name>
    <dbReference type="NCBI Taxonomy" id="1176587"/>
    <lineage>
        <taxon>Bacteria</taxon>
        <taxon>Pseudomonadati</taxon>
        <taxon>Bacteroidota</taxon>
        <taxon>Chitinophagia</taxon>
        <taxon>Chitinophagales</taxon>
        <taxon>Chitinophagaceae</taxon>
        <taxon>Niabella</taxon>
    </lineage>
</organism>
<proteinExistence type="predicted"/>
<dbReference type="STRING" id="1176587.A8C56_12745"/>